<reference evidence="2" key="1">
    <citation type="journal article" date="2020" name="bioRxiv">
        <title>Chromosome-level reference genome of the European wasp spider Argiope bruennichi: a resource for studies on range expansion and evolutionary adaptation.</title>
        <authorList>
            <person name="Sheffer M.M."/>
            <person name="Hoppe A."/>
            <person name="Krehenwinkel H."/>
            <person name="Uhl G."/>
            <person name="Kuss A.W."/>
            <person name="Jensen L."/>
            <person name="Jensen C."/>
            <person name="Gillespie R.G."/>
            <person name="Hoff K.J."/>
            <person name="Prost S."/>
        </authorList>
    </citation>
    <scope>NUCLEOTIDE SEQUENCE</scope>
</reference>
<evidence type="ECO:0000313" key="2">
    <source>
        <dbReference type="EMBL" id="KAF8794157.1"/>
    </source>
</evidence>
<feature type="region of interest" description="Disordered" evidence="1">
    <location>
        <begin position="70"/>
        <end position="126"/>
    </location>
</feature>
<accession>A0A8T0FSM7</accession>
<feature type="compositionally biased region" description="Basic and acidic residues" evidence="1">
    <location>
        <begin position="13"/>
        <end position="25"/>
    </location>
</feature>
<gene>
    <name evidence="2" type="ORF">HNY73_002164</name>
</gene>
<feature type="compositionally biased region" description="Basic and acidic residues" evidence="1">
    <location>
        <begin position="81"/>
        <end position="93"/>
    </location>
</feature>
<proteinExistence type="predicted"/>
<evidence type="ECO:0000256" key="1">
    <source>
        <dbReference type="SAM" id="MobiDB-lite"/>
    </source>
</evidence>
<reference evidence="2" key="2">
    <citation type="submission" date="2020-06" db="EMBL/GenBank/DDBJ databases">
        <authorList>
            <person name="Sheffer M."/>
        </authorList>
    </citation>
    <scope>NUCLEOTIDE SEQUENCE</scope>
</reference>
<evidence type="ECO:0000313" key="3">
    <source>
        <dbReference type="Proteomes" id="UP000807504"/>
    </source>
</evidence>
<name>A0A8T0FSM7_ARGBR</name>
<dbReference type="AlphaFoldDB" id="A0A8T0FSM7"/>
<dbReference type="EMBL" id="JABXBU010000002">
    <property type="protein sequence ID" value="KAF8794157.1"/>
    <property type="molecule type" value="Genomic_DNA"/>
</dbReference>
<feature type="region of interest" description="Disordered" evidence="1">
    <location>
        <begin position="1"/>
        <end position="33"/>
    </location>
</feature>
<feature type="compositionally biased region" description="Basic and acidic residues" evidence="1">
    <location>
        <begin position="101"/>
        <end position="115"/>
    </location>
</feature>
<comment type="caution">
    <text evidence="2">The sequence shown here is derived from an EMBL/GenBank/DDBJ whole genome shotgun (WGS) entry which is preliminary data.</text>
</comment>
<keyword evidence="3" id="KW-1185">Reference proteome</keyword>
<protein>
    <submittedName>
        <fullName evidence="2">Uncharacterized protein</fullName>
    </submittedName>
</protein>
<dbReference type="Proteomes" id="UP000807504">
    <property type="component" value="Unassembled WGS sequence"/>
</dbReference>
<sequence>MGAATAVPSQTHRCGERCEDAERGRTGTNAGGRLRRGKCEGKVIGNGHWEWSNGKMGGEVQNGRWGMGAFKHAGGAGGRTADGELQRTSEKESQGGGGNQHDARDQCETVDEARGQKGSRGRKIIGQQVNTVGEAVTLQLDEPKW</sequence>
<organism evidence="2 3">
    <name type="scientific">Argiope bruennichi</name>
    <name type="common">Wasp spider</name>
    <name type="synonym">Aranea bruennichi</name>
    <dbReference type="NCBI Taxonomy" id="94029"/>
    <lineage>
        <taxon>Eukaryota</taxon>
        <taxon>Metazoa</taxon>
        <taxon>Ecdysozoa</taxon>
        <taxon>Arthropoda</taxon>
        <taxon>Chelicerata</taxon>
        <taxon>Arachnida</taxon>
        <taxon>Araneae</taxon>
        <taxon>Araneomorphae</taxon>
        <taxon>Entelegynae</taxon>
        <taxon>Araneoidea</taxon>
        <taxon>Araneidae</taxon>
        <taxon>Argiope</taxon>
    </lineage>
</organism>